<dbReference type="GO" id="GO:0010314">
    <property type="term" value="F:phosphatidylinositol-5-phosphate binding"/>
    <property type="evidence" value="ECO:0007669"/>
    <property type="project" value="TreeGrafter"/>
</dbReference>
<accession>A0A183IC50</accession>
<proteinExistence type="predicted"/>
<feature type="coiled-coil region" evidence="2">
    <location>
        <begin position="82"/>
        <end position="109"/>
    </location>
</feature>
<feature type="domain" description="SESTD1-like spectrin repeats region" evidence="3">
    <location>
        <begin position="158"/>
        <end position="266"/>
    </location>
</feature>
<keyword evidence="1" id="KW-0677">Repeat</keyword>
<keyword evidence="5" id="KW-1185">Reference proteome</keyword>
<protein>
    <submittedName>
        <fullName evidence="6">Coiled-coil domain-containing protein 96</fullName>
    </submittedName>
</protein>
<dbReference type="GO" id="GO:0070273">
    <property type="term" value="F:phosphatidylinositol-4-phosphate binding"/>
    <property type="evidence" value="ECO:0007669"/>
    <property type="project" value="TreeGrafter"/>
</dbReference>
<dbReference type="OrthoDB" id="5859883at2759"/>
<dbReference type="GO" id="GO:0080025">
    <property type="term" value="F:phosphatidylinositol-3,5-bisphosphate binding"/>
    <property type="evidence" value="ECO:0007669"/>
    <property type="project" value="TreeGrafter"/>
</dbReference>
<organism evidence="6">
    <name type="scientific">Soboliphyme baturini</name>
    <dbReference type="NCBI Taxonomy" id="241478"/>
    <lineage>
        <taxon>Eukaryota</taxon>
        <taxon>Metazoa</taxon>
        <taxon>Ecdysozoa</taxon>
        <taxon>Nematoda</taxon>
        <taxon>Enoplea</taxon>
        <taxon>Dorylaimia</taxon>
        <taxon>Dioctophymatida</taxon>
        <taxon>Dioctophymatoidea</taxon>
        <taxon>Soboliphymatidae</taxon>
        <taxon>Soboliphyme</taxon>
    </lineage>
</organism>
<keyword evidence="2" id="KW-0175">Coiled coil</keyword>
<dbReference type="Pfam" id="PF24915">
    <property type="entry name" value="Spectrin_SESTD1"/>
    <property type="match status" value="1"/>
</dbReference>
<dbReference type="PANTHER" id="PTHR46607">
    <property type="entry name" value="SEC14 DOMAIN AND SPECTRIN REPEAT-CONTAINING PROTEIN 1"/>
    <property type="match status" value="1"/>
</dbReference>
<dbReference type="AlphaFoldDB" id="A0A183IC50"/>
<dbReference type="WBParaSite" id="SBAD_0000124401-mRNA-1">
    <property type="protein sequence ID" value="SBAD_0000124401-mRNA-1"/>
    <property type="gene ID" value="SBAD_0000124401"/>
</dbReference>
<dbReference type="PANTHER" id="PTHR46607:SF1">
    <property type="entry name" value="SEC14 DOMAIN AND SPECTRIN REPEAT-CONTAINING PROTEIN 1"/>
    <property type="match status" value="1"/>
</dbReference>
<dbReference type="GO" id="GO:0032266">
    <property type="term" value="F:phosphatidylinositol-3-phosphate binding"/>
    <property type="evidence" value="ECO:0007669"/>
    <property type="project" value="TreeGrafter"/>
</dbReference>
<dbReference type="Gene3D" id="1.20.58.60">
    <property type="match status" value="1"/>
</dbReference>
<evidence type="ECO:0000259" key="3">
    <source>
        <dbReference type="Pfam" id="PF24915"/>
    </source>
</evidence>
<evidence type="ECO:0000256" key="1">
    <source>
        <dbReference type="ARBA" id="ARBA00022737"/>
    </source>
</evidence>
<dbReference type="InterPro" id="IPR056804">
    <property type="entry name" value="Spectrin_SESTD1"/>
</dbReference>
<evidence type="ECO:0000313" key="6">
    <source>
        <dbReference type="WBParaSite" id="SBAD_0000124401-mRNA-1"/>
    </source>
</evidence>
<dbReference type="SUPFAM" id="SSF46966">
    <property type="entry name" value="Spectrin repeat"/>
    <property type="match status" value="1"/>
</dbReference>
<dbReference type="GO" id="GO:0043325">
    <property type="term" value="F:phosphatidylinositol-3,4-bisphosphate binding"/>
    <property type="evidence" value="ECO:0007669"/>
    <property type="project" value="TreeGrafter"/>
</dbReference>
<reference evidence="4 5" key="2">
    <citation type="submission" date="2018-11" db="EMBL/GenBank/DDBJ databases">
        <authorList>
            <consortium name="Pathogen Informatics"/>
        </authorList>
    </citation>
    <scope>NUCLEOTIDE SEQUENCE [LARGE SCALE GENOMIC DNA]</scope>
</reference>
<dbReference type="GO" id="GO:0005546">
    <property type="term" value="F:phosphatidylinositol-4,5-bisphosphate binding"/>
    <property type="evidence" value="ECO:0007669"/>
    <property type="project" value="TreeGrafter"/>
</dbReference>
<evidence type="ECO:0000313" key="4">
    <source>
        <dbReference type="EMBL" id="VDO93518.1"/>
    </source>
</evidence>
<name>A0A183IC50_9BILA</name>
<evidence type="ECO:0000313" key="5">
    <source>
        <dbReference type="Proteomes" id="UP000270296"/>
    </source>
</evidence>
<dbReference type="EMBL" id="UZAM01006743">
    <property type="protein sequence ID" value="VDO93518.1"/>
    <property type="molecule type" value="Genomic_DNA"/>
</dbReference>
<reference evidence="6" key="1">
    <citation type="submission" date="2016-06" db="UniProtKB">
        <authorList>
            <consortium name="WormBaseParasite"/>
        </authorList>
    </citation>
    <scope>IDENTIFICATION</scope>
</reference>
<dbReference type="Proteomes" id="UP000270296">
    <property type="component" value="Unassembled WGS sequence"/>
</dbReference>
<sequence length="497" mass="58241">MYDYDHKCWLEMRQKYENLLRKGGELLKCLEQDKLSDVLESPRLQSTEDEKRKYYESLTPKILREDWILGPGEKWLLTLHEIGESKEEAEQLEREHIQLYEKAQEILAQENELALFADRLIDLDHPLKAEVKKKREYMDEITRIFTSRVSRQREIVAMSVHFHHLVNKLTAHLDEVLENLCSEVSMKDVEECQAALETLNIKNDEINKASMIVTAEGQNLQQYLGLKESNSLGHEVTRDYFPAIIHVTQTVNALKDRKQRCNDLADVRRLKLQQMLQLFTCENDVEQAIKWIRELGETAVTQHSNFVYTLESIAAARNEYEKLAKTEQSTYEYGFHLVQVSFLLRRFCRLDMTKNKEFRTDLEKYHNLFKKILYEWMSFMDLSFAFASNVKTVNACLEDLYLQMNDLRSLPANSAEKVRSLEAIRKSLAAASVDVDKLHHVADEMINCMKQPLLISKPESSADMLAKRDESMRTVKDRMVQIERKKRVLEGFFIDGR</sequence>
<gene>
    <name evidence="4" type="ORF">SBAD_LOCUS1194</name>
</gene>
<evidence type="ECO:0000256" key="2">
    <source>
        <dbReference type="SAM" id="Coils"/>
    </source>
</evidence>